<evidence type="ECO:0000256" key="1">
    <source>
        <dbReference type="SAM" id="MobiDB-lite"/>
    </source>
</evidence>
<name>A0ABW1YFV4_9DEIO</name>
<dbReference type="EMBL" id="JBHSWD010000006">
    <property type="protein sequence ID" value="MFC6593233.1"/>
    <property type="molecule type" value="Genomic_DNA"/>
</dbReference>
<proteinExistence type="predicted"/>
<reference evidence="2" key="1">
    <citation type="journal article" date="2014" name="Int. J. Syst. Evol. Microbiol.">
        <title>Complete genome of a new Firmicutes species belonging to the dominant human colonic microbiota ('Ruminococcus bicirculans') reveals two chromosomes and a selective capacity to utilize plant glucans.</title>
        <authorList>
            <consortium name="NISC Comparative Sequencing Program"/>
            <person name="Wegmann U."/>
            <person name="Louis P."/>
            <person name="Goesmann A."/>
            <person name="Henrissat B."/>
            <person name="Duncan S.H."/>
            <person name="Flint H.J."/>
        </authorList>
    </citation>
    <scope>NUCLEOTIDE SEQUENCE</scope>
    <source>
        <strain evidence="2">NBRC 112440</strain>
    </source>
</reference>
<evidence type="ECO:0000313" key="4">
    <source>
        <dbReference type="Proteomes" id="UP001596297"/>
    </source>
</evidence>
<gene>
    <name evidence="2" type="ORF">ACFP81_14820</name>
    <name evidence="3" type="ORF">ACFP81_15230</name>
</gene>
<feature type="region of interest" description="Disordered" evidence="1">
    <location>
        <begin position="1"/>
        <end position="30"/>
    </location>
</feature>
<dbReference type="EMBL" id="JBHSWD010000006">
    <property type="protein sequence ID" value="MFC6593159.1"/>
    <property type="molecule type" value="Genomic_DNA"/>
</dbReference>
<reference evidence="4" key="2">
    <citation type="journal article" date="2019" name="Int. J. Syst. Evol. Microbiol.">
        <title>The Global Catalogue of Microorganisms (GCM) 10K type strain sequencing project: providing services to taxonomists for standard genome sequencing and annotation.</title>
        <authorList>
            <consortium name="The Broad Institute Genomics Platform"/>
            <consortium name="The Broad Institute Genome Sequencing Center for Infectious Disease"/>
            <person name="Wu L."/>
            <person name="Ma J."/>
        </authorList>
    </citation>
    <scope>NUCLEOTIDE SEQUENCE [LARGE SCALE GENOMIC DNA]</scope>
    <source>
        <strain evidence="4">CGMCC 1.15772</strain>
    </source>
</reference>
<organism evidence="2 4">
    <name type="scientific">Deinococcus lacus</name>
    <dbReference type="NCBI Taxonomy" id="392561"/>
    <lineage>
        <taxon>Bacteria</taxon>
        <taxon>Thermotogati</taxon>
        <taxon>Deinococcota</taxon>
        <taxon>Deinococci</taxon>
        <taxon>Deinococcales</taxon>
        <taxon>Deinococcaceae</taxon>
        <taxon>Deinococcus</taxon>
    </lineage>
</organism>
<sequence length="182" mass="20453">MCPNESGDWLDDGLSFTPDDDWPLEQPHAPVPGEAQALVRRLSSGSMYVRTGILQLREDWVGREAEVAVRLGAEHVSYQQWKVGQLQPQQSFLLLSAQRLIDELDQLCVQHTMRDTLLLSLLDLPLSQLSAAERTKFWQFMHGGFSKRPRALLLALPEQAAAALPSDLEAWVLAERVAVWPT</sequence>
<dbReference type="RefSeq" id="WP_380084232.1">
    <property type="nucleotide sequence ID" value="NZ_JBHSWD010000006.1"/>
</dbReference>
<protein>
    <submittedName>
        <fullName evidence="2">Uncharacterized protein</fullName>
    </submittedName>
</protein>
<keyword evidence="4" id="KW-1185">Reference proteome</keyword>
<evidence type="ECO:0000313" key="2">
    <source>
        <dbReference type="EMBL" id="MFC6593159.1"/>
    </source>
</evidence>
<evidence type="ECO:0000313" key="3">
    <source>
        <dbReference type="EMBL" id="MFC6593233.1"/>
    </source>
</evidence>
<reference evidence="2" key="3">
    <citation type="submission" date="2024-09" db="EMBL/GenBank/DDBJ databases">
        <authorList>
            <person name="Sun Q."/>
            <person name="Mori K."/>
        </authorList>
    </citation>
    <scope>NUCLEOTIDE SEQUENCE</scope>
    <source>
        <strain evidence="2">NBRC 112440</strain>
    </source>
</reference>
<accession>A0ABW1YFV4</accession>
<dbReference type="Proteomes" id="UP001596297">
    <property type="component" value="Unassembled WGS sequence"/>
</dbReference>
<comment type="caution">
    <text evidence="2">The sequence shown here is derived from an EMBL/GenBank/DDBJ whole genome shotgun (WGS) entry which is preliminary data.</text>
</comment>